<dbReference type="NCBIfam" id="NF033486">
    <property type="entry name" value="harvest_ssl1498"/>
    <property type="match status" value="1"/>
</dbReference>
<keyword evidence="1" id="KW-1133">Transmembrane helix</keyword>
<reference evidence="3" key="1">
    <citation type="journal article" date="2011" name="MBio">
        <title>Novel metabolic attributes of the genus Cyanothece, comprising a group of unicellular nitrogen-fixing Cyanobacteria.</title>
        <authorList>
            <person name="Bandyopadhyay A."/>
            <person name="Elvitigala T."/>
            <person name="Welsh E."/>
            <person name="Stockel J."/>
            <person name="Liberton M."/>
            <person name="Min H."/>
            <person name="Sherman L.A."/>
            <person name="Pakrasi H.B."/>
        </authorList>
    </citation>
    <scope>NUCLEOTIDE SEQUENCE [LARGE SCALE GENOMIC DNA]</scope>
    <source>
        <strain evidence="3">PCC 7822</strain>
        <plasmid evidence="3">Cy782201</plasmid>
    </source>
</reference>
<proteinExistence type="predicted"/>
<keyword evidence="1" id="KW-0472">Membrane</keyword>
<evidence type="ECO:0000256" key="1">
    <source>
        <dbReference type="SAM" id="Phobius"/>
    </source>
</evidence>
<protein>
    <recommendedName>
        <fullName evidence="4">Ssl1498 family light-harvesting-like protein</fullName>
    </recommendedName>
</protein>
<evidence type="ECO:0000313" key="3">
    <source>
        <dbReference type="Proteomes" id="UP000008206"/>
    </source>
</evidence>
<gene>
    <name evidence="2" type="ordered locus">Cyan7822_5991</name>
</gene>
<evidence type="ECO:0008006" key="4">
    <source>
        <dbReference type="Google" id="ProtNLM"/>
    </source>
</evidence>
<dbReference type="InterPro" id="IPR048028">
    <property type="entry name" value="Psb34-like"/>
</dbReference>
<organism evidence="2 3">
    <name type="scientific">Gloeothece verrucosa (strain PCC 7822)</name>
    <name type="common">Cyanothece sp. (strain PCC 7822)</name>
    <dbReference type="NCBI Taxonomy" id="497965"/>
    <lineage>
        <taxon>Bacteria</taxon>
        <taxon>Bacillati</taxon>
        <taxon>Cyanobacteriota</taxon>
        <taxon>Cyanophyceae</taxon>
        <taxon>Oscillatoriophycideae</taxon>
        <taxon>Chroococcales</taxon>
        <taxon>Aphanothecaceae</taxon>
        <taxon>Gloeothece</taxon>
        <taxon>Gloeothece verrucosa</taxon>
    </lineage>
</organism>
<dbReference type="AlphaFoldDB" id="E0ULK9"/>
<keyword evidence="3" id="KW-1185">Reference proteome</keyword>
<keyword evidence="2" id="KW-0614">Plasmid</keyword>
<dbReference type="Pfam" id="PF26394">
    <property type="entry name" value="Psb34"/>
    <property type="match status" value="1"/>
</dbReference>
<feature type="transmembrane region" description="Helical" evidence="1">
    <location>
        <begin position="34"/>
        <end position="55"/>
    </location>
</feature>
<dbReference type="HOGENOM" id="CLU_200793_0_0_3"/>
<dbReference type="KEGG" id="cyj:Cyan7822_5991"/>
<geneLocation type="plasmid" evidence="2 3">
    <name>Cy782201</name>
</geneLocation>
<sequence length="56" mass="6262">MYTTQLDNGIGNIYAAEPQTYYAEYPAPYQQRRYLIQGAIATLFVTTLVLVSLAVS</sequence>
<name>E0ULK9_GLOV7</name>
<evidence type="ECO:0000313" key="2">
    <source>
        <dbReference type="EMBL" id="ADN17839.1"/>
    </source>
</evidence>
<dbReference type="RefSeq" id="WP_013334589.1">
    <property type="nucleotide sequence ID" value="NC_014533.1"/>
</dbReference>
<keyword evidence="1" id="KW-0812">Transmembrane</keyword>
<dbReference type="Proteomes" id="UP000008206">
    <property type="component" value="Plasmid Cy782201"/>
</dbReference>
<dbReference type="EMBL" id="CP002199">
    <property type="protein sequence ID" value="ADN17839.1"/>
    <property type="molecule type" value="Genomic_DNA"/>
</dbReference>
<dbReference type="OrthoDB" id="571921at2"/>
<accession>E0ULK9</accession>